<accession>A0AAV4JX26</accession>
<dbReference type="SUPFAM" id="SSF53590">
    <property type="entry name" value="Nucleoside hydrolase"/>
    <property type="match status" value="1"/>
</dbReference>
<keyword evidence="5" id="KW-0378">Hydrolase</keyword>
<feature type="region of interest" description="Disordered" evidence="2">
    <location>
        <begin position="103"/>
        <end position="159"/>
    </location>
</feature>
<dbReference type="EMBL" id="BMAT01003490">
    <property type="protein sequence ID" value="GFS26619.1"/>
    <property type="molecule type" value="Genomic_DNA"/>
</dbReference>
<gene>
    <name evidence="5" type="ORF">ElyMa_001724500</name>
</gene>
<dbReference type="PANTHER" id="PTHR46190">
    <property type="entry name" value="SI:CH211-201H21.5-RELATED"/>
    <property type="match status" value="1"/>
</dbReference>
<evidence type="ECO:0000313" key="6">
    <source>
        <dbReference type="Proteomes" id="UP000762676"/>
    </source>
</evidence>
<dbReference type="AlphaFoldDB" id="A0AAV4JX26"/>
<dbReference type="InterPro" id="IPR052775">
    <property type="entry name" value="IUN_hydrolase"/>
</dbReference>
<proteinExistence type="inferred from homology"/>
<dbReference type="Pfam" id="PF21599">
    <property type="entry name" value="ZSWIM3_N"/>
    <property type="match status" value="1"/>
</dbReference>
<feature type="domain" description="Inosine/uridine-preferring nucleoside hydrolase" evidence="3">
    <location>
        <begin position="201"/>
        <end position="491"/>
    </location>
</feature>
<dbReference type="Pfam" id="PF01156">
    <property type="entry name" value="IU_nuc_hydro"/>
    <property type="match status" value="1"/>
</dbReference>
<feature type="compositionally biased region" description="Acidic residues" evidence="2">
    <location>
        <begin position="140"/>
        <end position="149"/>
    </location>
</feature>
<evidence type="ECO:0000259" key="3">
    <source>
        <dbReference type="Pfam" id="PF01156"/>
    </source>
</evidence>
<evidence type="ECO:0000256" key="2">
    <source>
        <dbReference type="SAM" id="MobiDB-lite"/>
    </source>
</evidence>
<keyword evidence="6" id="KW-1185">Reference proteome</keyword>
<sequence length="558" mass="62011">MSIINVDDEFSSYEEVEEKIQQLQDTEKFKLWKRDSRTIAAAIKRMPKRVFNPEVKYNELLYCCVYGGRETKDELRSMRQRCPYQIKFRCTQDGQRLRVVSITPNHNHGPAETSDMDTGGEIKVPDQTAVSPSPSQSEAIENEEEEEEALTSTSSDVNIEDIVDSPMSDQLAMSNASDGFTDLQPLRLVSNMSFKHPKLKIILDVDTGIDDSHAIMLALAHHNVEIVAITCANGNVNVDLVVENTLRVLKACGREDIPVYRGAECSLLGNTSQFENFSGEAWNTPVDTSVVQKEHAANAIIRIINNYPGEVTVVALAPLTNLALAMRLDSTVGRKIKDLYIMGGNVEARGRVSPCAEFNFYNDPEAAQVVLKEFINITILPYEVCRKFLLPWDFFDIWTNAGTPASEFLRRSVLESAKPARVAGREGYRSCDGYCMALVLDRSVVHSAEPVYATVELSGQLTRGQMVVDWDGLLGQPCNALVVKELDVGKIQALFMLMVRPTTLQLQQLGLFSNSVPQCPMQTLWNNTDGPVVPQGCFDSTILFDPNNNSGIVNNASR</sequence>
<dbReference type="Proteomes" id="UP000762676">
    <property type="component" value="Unassembled WGS sequence"/>
</dbReference>
<comment type="similarity">
    <text evidence="1">Belongs to the IUNH family.</text>
</comment>
<name>A0AAV4JX26_9GAST</name>
<reference evidence="5 6" key="1">
    <citation type="journal article" date="2021" name="Elife">
        <title>Chloroplast acquisition without the gene transfer in kleptoplastic sea slugs, Plakobranchus ocellatus.</title>
        <authorList>
            <person name="Maeda T."/>
            <person name="Takahashi S."/>
            <person name="Yoshida T."/>
            <person name="Shimamura S."/>
            <person name="Takaki Y."/>
            <person name="Nagai Y."/>
            <person name="Toyoda A."/>
            <person name="Suzuki Y."/>
            <person name="Arimoto A."/>
            <person name="Ishii H."/>
            <person name="Satoh N."/>
            <person name="Nishiyama T."/>
            <person name="Hasebe M."/>
            <person name="Maruyama T."/>
            <person name="Minagawa J."/>
            <person name="Obokata J."/>
            <person name="Shigenobu S."/>
        </authorList>
    </citation>
    <scope>NUCLEOTIDE SEQUENCE [LARGE SCALE GENOMIC DNA]</scope>
</reference>
<dbReference type="Gene3D" id="3.90.245.10">
    <property type="entry name" value="Ribonucleoside hydrolase-like"/>
    <property type="match status" value="1"/>
</dbReference>
<dbReference type="GO" id="GO:0016799">
    <property type="term" value="F:hydrolase activity, hydrolyzing N-glycosyl compounds"/>
    <property type="evidence" value="ECO:0007669"/>
    <property type="project" value="InterPro"/>
</dbReference>
<dbReference type="InterPro" id="IPR036452">
    <property type="entry name" value="Ribo_hydro-like"/>
</dbReference>
<comment type="caution">
    <text evidence="5">The sequence shown here is derived from an EMBL/GenBank/DDBJ whole genome shotgun (WGS) entry which is preliminary data.</text>
</comment>
<feature type="domain" description="ZSWIM3 N-terminal" evidence="4">
    <location>
        <begin position="5"/>
        <end position="108"/>
    </location>
</feature>
<organism evidence="5 6">
    <name type="scientific">Elysia marginata</name>
    <dbReference type="NCBI Taxonomy" id="1093978"/>
    <lineage>
        <taxon>Eukaryota</taxon>
        <taxon>Metazoa</taxon>
        <taxon>Spiralia</taxon>
        <taxon>Lophotrochozoa</taxon>
        <taxon>Mollusca</taxon>
        <taxon>Gastropoda</taxon>
        <taxon>Heterobranchia</taxon>
        <taxon>Euthyneura</taxon>
        <taxon>Panpulmonata</taxon>
        <taxon>Sacoglossa</taxon>
        <taxon>Placobranchoidea</taxon>
        <taxon>Plakobranchidae</taxon>
        <taxon>Elysia</taxon>
    </lineage>
</organism>
<dbReference type="InterPro" id="IPR048325">
    <property type="entry name" value="ZSWIM3_N"/>
</dbReference>
<evidence type="ECO:0000259" key="4">
    <source>
        <dbReference type="Pfam" id="PF21599"/>
    </source>
</evidence>
<dbReference type="PANTHER" id="PTHR46190:SF1">
    <property type="entry name" value="SI:CH211-201H21.5"/>
    <property type="match status" value="1"/>
</dbReference>
<evidence type="ECO:0000313" key="5">
    <source>
        <dbReference type="EMBL" id="GFS26619.1"/>
    </source>
</evidence>
<evidence type="ECO:0000256" key="1">
    <source>
        <dbReference type="ARBA" id="ARBA00009176"/>
    </source>
</evidence>
<dbReference type="CDD" id="cd02649">
    <property type="entry name" value="nuc_hydro_CeIAG"/>
    <property type="match status" value="1"/>
</dbReference>
<protein>
    <submittedName>
        <fullName evidence="5">Pyrimidine-specific ribonucleoside hydrolase RihB</fullName>
    </submittedName>
</protein>
<dbReference type="InterPro" id="IPR001910">
    <property type="entry name" value="Inosine/uridine_hydrolase_dom"/>
</dbReference>
<feature type="compositionally biased region" description="Polar residues" evidence="2">
    <location>
        <begin position="128"/>
        <end position="137"/>
    </location>
</feature>